<sequence length="240" mass="26551">MDHRVILPDGYITTREEAIAKGFSIIPWPDTEKSAIPHPHEEDNVVLPRGTVVSRETAHDAGFSVRERGSIRETDGPRRWRAAIMTLAEATERPSATAELLTSRTPENLTVEQARAFLRGLPIETEQATEETMTTNDDPRSARRAEIAASMQAFNRDRGWAQPQSAAPKQAPAVSNVEPEKLRRLAEIRFNALQMNGQGHTAEAKKLKYALDTHATTGAPLSRFLAQLEVDTSKLIPANI</sequence>
<feature type="region of interest" description="Disordered" evidence="1">
    <location>
        <begin position="159"/>
        <end position="178"/>
    </location>
</feature>
<accession>A0A176Z133</accession>
<comment type="caution">
    <text evidence="2">The sequence shown here is derived from an EMBL/GenBank/DDBJ whole genome shotgun (WGS) entry which is preliminary data.</text>
</comment>
<proteinExistence type="predicted"/>
<gene>
    <name evidence="2" type="ORF">AXW67_00565</name>
</gene>
<reference evidence="2 3" key="1">
    <citation type="submission" date="2016-02" db="EMBL/GenBank/DDBJ databases">
        <title>Draft genome sequence of the strain BR 10247T Bradyrhizobium neotropicale isolated from nodules of Centrolobium paraense.</title>
        <authorList>
            <person name="Simoes-Araujo J.L."/>
            <person name="Barauna A.C."/>
            <person name="Silva K."/>
            <person name="Zilli J.E."/>
        </authorList>
    </citation>
    <scope>NUCLEOTIDE SEQUENCE [LARGE SCALE GENOMIC DNA]</scope>
    <source>
        <strain evidence="2 3">BR 10247</strain>
    </source>
</reference>
<dbReference type="Proteomes" id="UP000077173">
    <property type="component" value="Unassembled WGS sequence"/>
</dbReference>
<evidence type="ECO:0000313" key="2">
    <source>
        <dbReference type="EMBL" id="OAF14122.1"/>
    </source>
</evidence>
<dbReference type="EMBL" id="LSEF01000071">
    <property type="protein sequence ID" value="OAF14122.1"/>
    <property type="molecule type" value="Genomic_DNA"/>
</dbReference>
<name>A0A176Z133_9BRAD</name>
<organism evidence="2 3">
    <name type="scientific">Bradyrhizobium neotropicale</name>
    <dbReference type="NCBI Taxonomy" id="1497615"/>
    <lineage>
        <taxon>Bacteria</taxon>
        <taxon>Pseudomonadati</taxon>
        <taxon>Pseudomonadota</taxon>
        <taxon>Alphaproteobacteria</taxon>
        <taxon>Hyphomicrobiales</taxon>
        <taxon>Nitrobacteraceae</taxon>
        <taxon>Bradyrhizobium</taxon>
    </lineage>
</organism>
<feature type="compositionally biased region" description="Low complexity" evidence="1">
    <location>
        <begin position="161"/>
        <end position="173"/>
    </location>
</feature>
<evidence type="ECO:0000256" key="1">
    <source>
        <dbReference type="SAM" id="MobiDB-lite"/>
    </source>
</evidence>
<keyword evidence="3" id="KW-1185">Reference proteome</keyword>
<evidence type="ECO:0000313" key="3">
    <source>
        <dbReference type="Proteomes" id="UP000077173"/>
    </source>
</evidence>
<dbReference type="AlphaFoldDB" id="A0A176Z133"/>
<protein>
    <submittedName>
        <fullName evidence="2">Uncharacterized protein</fullName>
    </submittedName>
</protein>